<evidence type="ECO:0000259" key="2">
    <source>
        <dbReference type="Pfam" id="PF01551"/>
    </source>
</evidence>
<reference evidence="3" key="1">
    <citation type="journal article" date="2014" name="Int. J. Syst. Evol. Microbiol.">
        <title>Complete genome sequence of Corynebacterium casei LMG S-19264T (=DSM 44701T), isolated from a smear-ripened cheese.</title>
        <authorList>
            <consortium name="US DOE Joint Genome Institute (JGI-PGF)"/>
            <person name="Walter F."/>
            <person name="Albersmeier A."/>
            <person name="Kalinowski J."/>
            <person name="Ruckert C."/>
        </authorList>
    </citation>
    <scope>NUCLEOTIDE SEQUENCE</scope>
    <source>
        <strain evidence="3">JCM 14719</strain>
    </source>
</reference>
<dbReference type="Gene3D" id="2.70.70.10">
    <property type="entry name" value="Glucose Permease (Domain IIA)"/>
    <property type="match status" value="1"/>
</dbReference>
<evidence type="ECO:0000313" key="4">
    <source>
        <dbReference type="Proteomes" id="UP000637720"/>
    </source>
</evidence>
<name>A0A8J3F968_9BACI</name>
<proteinExistence type="predicted"/>
<dbReference type="PANTHER" id="PTHR21666:SF291">
    <property type="entry name" value="STAGE II SPORULATION PROTEIN Q"/>
    <property type="match status" value="1"/>
</dbReference>
<gene>
    <name evidence="3" type="ORF">GCM10007043_07240</name>
</gene>
<keyword evidence="1" id="KW-0812">Transmembrane</keyword>
<protein>
    <recommendedName>
        <fullName evidence="2">M23ase beta-sheet core domain-containing protein</fullName>
    </recommendedName>
</protein>
<feature type="domain" description="M23ase beta-sheet core" evidence="2">
    <location>
        <begin position="136"/>
        <end position="234"/>
    </location>
</feature>
<keyword evidence="4" id="KW-1185">Reference proteome</keyword>
<dbReference type="CDD" id="cd12797">
    <property type="entry name" value="M23_peptidase"/>
    <property type="match status" value="1"/>
</dbReference>
<evidence type="ECO:0000256" key="1">
    <source>
        <dbReference type="SAM" id="Phobius"/>
    </source>
</evidence>
<comment type="caution">
    <text evidence="3">The sequence shown here is derived from an EMBL/GenBank/DDBJ whole genome shotgun (WGS) entry which is preliminary data.</text>
</comment>
<dbReference type="PANTHER" id="PTHR21666">
    <property type="entry name" value="PEPTIDASE-RELATED"/>
    <property type="match status" value="1"/>
</dbReference>
<organism evidence="3 4">
    <name type="scientific">Calditerricola satsumensis</name>
    <dbReference type="NCBI Taxonomy" id="373054"/>
    <lineage>
        <taxon>Bacteria</taxon>
        <taxon>Bacillati</taxon>
        <taxon>Bacillota</taxon>
        <taxon>Bacilli</taxon>
        <taxon>Bacillales</taxon>
        <taxon>Bacillaceae</taxon>
        <taxon>Calditerricola</taxon>
    </lineage>
</organism>
<dbReference type="Pfam" id="PF01551">
    <property type="entry name" value="Peptidase_M23"/>
    <property type="match status" value="1"/>
</dbReference>
<feature type="transmembrane region" description="Helical" evidence="1">
    <location>
        <begin position="33"/>
        <end position="53"/>
    </location>
</feature>
<dbReference type="InterPro" id="IPR011055">
    <property type="entry name" value="Dup_hybrid_motif"/>
</dbReference>
<dbReference type="GO" id="GO:0004222">
    <property type="term" value="F:metalloendopeptidase activity"/>
    <property type="evidence" value="ECO:0007669"/>
    <property type="project" value="TreeGrafter"/>
</dbReference>
<dbReference type="SUPFAM" id="SSF51261">
    <property type="entry name" value="Duplicated hybrid motif"/>
    <property type="match status" value="1"/>
</dbReference>
<reference evidence="3" key="2">
    <citation type="submission" date="2020-09" db="EMBL/GenBank/DDBJ databases">
        <authorList>
            <person name="Sun Q."/>
            <person name="Ohkuma M."/>
        </authorList>
    </citation>
    <scope>NUCLEOTIDE SEQUENCE</scope>
    <source>
        <strain evidence="3">JCM 14719</strain>
    </source>
</reference>
<keyword evidence="1" id="KW-0472">Membrane</keyword>
<evidence type="ECO:0000313" key="3">
    <source>
        <dbReference type="EMBL" id="GGJ95970.1"/>
    </source>
</evidence>
<keyword evidence="1" id="KW-1133">Transmembrane helix</keyword>
<accession>A0A8J3F968</accession>
<dbReference type="EMBL" id="BMOF01000009">
    <property type="protein sequence ID" value="GGJ95970.1"/>
    <property type="molecule type" value="Genomic_DNA"/>
</dbReference>
<dbReference type="RefSeq" id="WP_083463059.1">
    <property type="nucleotide sequence ID" value="NZ_BMOF01000009.1"/>
</dbReference>
<sequence>MDKQTNQTPLSQTDVKTTAQAPSRWKAFLKKKWTFPALYLVAAALILALIVWYPNPDSYVIDEGKEQGEGGVEVTGPQHPTAQEPGETVPVNAPTQLSWPVPAGVSVSVVRGFFDDKADKAAQASALVKFDNTYRPNTGIDLATADKKPFDVLAAADGTVTRVEKDPLVGYVVEIRHNDKLTTVYMSLEDVKVASGAQVKKGDVIGKAGRSALEKELGPHLHFEVRENGEAVNPQKYLTQAGQPS</sequence>
<dbReference type="InterPro" id="IPR050570">
    <property type="entry name" value="Cell_wall_metabolism_enzyme"/>
</dbReference>
<dbReference type="Proteomes" id="UP000637720">
    <property type="component" value="Unassembled WGS sequence"/>
</dbReference>
<dbReference type="InterPro" id="IPR016047">
    <property type="entry name" value="M23ase_b-sheet_dom"/>
</dbReference>
<dbReference type="AlphaFoldDB" id="A0A8J3F968"/>